<keyword evidence="2" id="KW-0812">Transmembrane</keyword>
<evidence type="ECO:0000313" key="4">
    <source>
        <dbReference type="Proteomes" id="UP001301350"/>
    </source>
</evidence>
<dbReference type="Proteomes" id="UP001301350">
    <property type="component" value="Unassembled WGS sequence"/>
</dbReference>
<accession>A0AAV9IRF0</accession>
<evidence type="ECO:0000256" key="1">
    <source>
        <dbReference type="SAM" id="MobiDB-lite"/>
    </source>
</evidence>
<keyword evidence="2" id="KW-1133">Transmembrane helix</keyword>
<sequence>MSGERERGHRERQGVRGKRRRRSAAGWGGANGFGTILGGGCGDGSVCATWSRGEPRRQRCEWTGGSSTGCFVHVDVGALVAFQSRARRIKLVDPRLTAPRHSENKKDPVRKAPIKHHTLAALSPFSPTPNSPPSAYLFLWDMFPPPRYSRRLETAFFFPPPSRRHVIRLTRHVLYFSTWPCRLCNVTFFLHTSTLAMTTKHTFYALFLLVGCLALAALAIPPAAAATGTTGTTVTGPTPTPSLDCGAVFVNDVPTCIGQFLGTPGLVLSDLLSVVEDCGSAVVDLAVCAIGHLSSIDSSCSSQLRVVHSCVSAATSNSTSS</sequence>
<keyword evidence="4" id="KW-1185">Reference proteome</keyword>
<feature type="compositionally biased region" description="Basic and acidic residues" evidence="1">
    <location>
        <begin position="1"/>
        <end position="14"/>
    </location>
</feature>
<keyword evidence="2" id="KW-0472">Membrane</keyword>
<feature type="region of interest" description="Disordered" evidence="1">
    <location>
        <begin position="1"/>
        <end position="29"/>
    </location>
</feature>
<gene>
    <name evidence="3" type="ORF">CDCA_CDCA02G0633</name>
</gene>
<organism evidence="3 4">
    <name type="scientific">Cyanidium caldarium</name>
    <name type="common">Red alga</name>
    <dbReference type="NCBI Taxonomy" id="2771"/>
    <lineage>
        <taxon>Eukaryota</taxon>
        <taxon>Rhodophyta</taxon>
        <taxon>Bangiophyceae</taxon>
        <taxon>Cyanidiales</taxon>
        <taxon>Cyanidiaceae</taxon>
        <taxon>Cyanidium</taxon>
    </lineage>
</organism>
<name>A0AAV9IRF0_CYACA</name>
<feature type="transmembrane region" description="Helical" evidence="2">
    <location>
        <begin position="203"/>
        <end position="220"/>
    </location>
</feature>
<dbReference type="AlphaFoldDB" id="A0AAV9IRF0"/>
<reference evidence="3 4" key="1">
    <citation type="submission" date="2022-07" db="EMBL/GenBank/DDBJ databases">
        <title>Genome-wide signatures of adaptation to extreme environments.</title>
        <authorList>
            <person name="Cho C.H."/>
            <person name="Yoon H.S."/>
        </authorList>
    </citation>
    <scope>NUCLEOTIDE SEQUENCE [LARGE SCALE GENOMIC DNA]</scope>
    <source>
        <strain evidence="3 4">DBV 063 E5</strain>
    </source>
</reference>
<comment type="caution">
    <text evidence="3">The sequence shown here is derived from an EMBL/GenBank/DDBJ whole genome shotgun (WGS) entry which is preliminary data.</text>
</comment>
<evidence type="ECO:0000313" key="3">
    <source>
        <dbReference type="EMBL" id="KAK4534608.1"/>
    </source>
</evidence>
<proteinExistence type="predicted"/>
<evidence type="ECO:0000256" key="2">
    <source>
        <dbReference type="SAM" id="Phobius"/>
    </source>
</evidence>
<dbReference type="EMBL" id="JANCYW010000002">
    <property type="protein sequence ID" value="KAK4534608.1"/>
    <property type="molecule type" value="Genomic_DNA"/>
</dbReference>
<protein>
    <recommendedName>
        <fullName evidence="5">Hydrophobic seed protein domain-containing protein</fullName>
    </recommendedName>
</protein>
<evidence type="ECO:0008006" key="5">
    <source>
        <dbReference type="Google" id="ProtNLM"/>
    </source>
</evidence>